<dbReference type="EMBL" id="HACA01005917">
    <property type="protein sequence ID" value="CDW23278.1"/>
    <property type="molecule type" value="Transcribed_RNA"/>
</dbReference>
<proteinExistence type="predicted"/>
<dbReference type="AlphaFoldDB" id="A0A0K2TB92"/>
<protein>
    <submittedName>
        <fullName evidence="1">Uncharacterized protein</fullName>
    </submittedName>
</protein>
<organism evidence="1">
    <name type="scientific">Lepeophtheirus salmonis</name>
    <name type="common">Salmon louse</name>
    <name type="synonym">Caligus salmonis</name>
    <dbReference type="NCBI Taxonomy" id="72036"/>
    <lineage>
        <taxon>Eukaryota</taxon>
        <taxon>Metazoa</taxon>
        <taxon>Ecdysozoa</taxon>
        <taxon>Arthropoda</taxon>
        <taxon>Crustacea</taxon>
        <taxon>Multicrustacea</taxon>
        <taxon>Hexanauplia</taxon>
        <taxon>Copepoda</taxon>
        <taxon>Siphonostomatoida</taxon>
        <taxon>Caligidae</taxon>
        <taxon>Lepeophtheirus</taxon>
    </lineage>
</organism>
<accession>A0A0K2TB92</accession>
<evidence type="ECO:0000313" key="1">
    <source>
        <dbReference type="EMBL" id="CDW23278.1"/>
    </source>
</evidence>
<reference evidence="1" key="1">
    <citation type="submission" date="2014-05" db="EMBL/GenBank/DDBJ databases">
        <authorList>
            <person name="Chronopoulou M."/>
        </authorList>
    </citation>
    <scope>NUCLEOTIDE SEQUENCE</scope>
    <source>
        <tissue evidence="1">Whole organism</tissue>
    </source>
</reference>
<sequence length="76" mass="8925">MRLNYREIARYLVITCPPRQWFPNLLCPIYTKRHTFLDTPILIKPIILIIISRTAHLNLPQDTPFGNHFPSALNII</sequence>
<name>A0A0K2TB92_LEPSM</name>